<reference evidence="2 3" key="1">
    <citation type="submission" date="2020-12" db="EMBL/GenBank/DDBJ databases">
        <title>Metabolic potential, ecology and presence of endohyphal bacteria is reflected in genomic diversity of Mucoromycotina.</title>
        <authorList>
            <person name="Muszewska A."/>
            <person name="Okrasinska A."/>
            <person name="Steczkiewicz K."/>
            <person name="Drgas O."/>
            <person name="Orlowska M."/>
            <person name="Perlinska-Lenart U."/>
            <person name="Aleksandrzak-Piekarczyk T."/>
            <person name="Szatraj K."/>
            <person name="Zielenkiewicz U."/>
            <person name="Pilsyk S."/>
            <person name="Malc E."/>
            <person name="Mieczkowski P."/>
            <person name="Kruszewska J.S."/>
            <person name="Biernat P."/>
            <person name="Pawlowska J."/>
        </authorList>
    </citation>
    <scope>NUCLEOTIDE SEQUENCE [LARGE SCALE GENOMIC DNA]</scope>
    <source>
        <strain evidence="2 3">CBS 142.35</strain>
    </source>
</reference>
<protein>
    <submittedName>
        <fullName evidence="2">Uncharacterized protein</fullName>
    </submittedName>
</protein>
<gene>
    <name evidence="2" type="ORF">INT45_003499</name>
</gene>
<dbReference type="EMBL" id="JAEPRB010000055">
    <property type="protein sequence ID" value="KAG2223775.1"/>
    <property type="molecule type" value="Genomic_DNA"/>
</dbReference>
<evidence type="ECO:0000313" key="3">
    <source>
        <dbReference type="Proteomes" id="UP000646827"/>
    </source>
</evidence>
<evidence type="ECO:0000313" key="2">
    <source>
        <dbReference type="EMBL" id="KAG2223775.1"/>
    </source>
</evidence>
<accession>A0A8H7VKC5</accession>
<sequence>MQHEDVTANIDISRLDLKKVAYGTTDYGHVVLAQTVPLTNDDVQFHVHLYNQQQEYQQQQLQQIEGLVNLEQTEFIDDSEKKQEVDFSSSLLQQQQEEFDNNSNNSVQEQLQEHQLEETDQTLQQPRQSDHHCF</sequence>
<comment type="caution">
    <text evidence="2">The sequence shown here is derived from an EMBL/GenBank/DDBJ whole genome shotgun (WGS) entry which is preliminary data.</text>
</comment>
<proteinExistence type="predicted"/>
<name>A0A8H7VKC5_9FUNG</name>
<feature type="region of interest" description="Disordered" evidence="1">
    <location>
        <begin position="78"/>
        <end position="134"/>
    </location>
</feature>
<evidence type="ECO:0000256" key="1">
    <source>
        <dbReference type="SAM" id="MobiDB-lite"/>
    </source>
</evidence>
<dbReference type="AlphaFoldDB" id="A0A8H7VKC5"/>
<organism evidence="2 3">
    <name type="scientific">Circinella minor</name>
    <dbReference type="NCBI Taxonomy" id="1195481"/>
    <lineage>
        <taxon>Eukaryota</taxon>
        <taxon>Fungi</taxon>
        <taxon>Fungi incertae sedis</taxon>
        <taxon>Mucoromycota</taxon>
        <taxon>Mucoromycotina</taxon>
        <taxon>Mucoromycetes</taxon>
        <taxon>Mucorales</taxon>
        <taxon>Lichtheimiaceae</taxon>
        <taxon>Circinella</taxon>
    </lineage>
</organism>
<dbReference type="Proteomes" id="UP000646827">
    <property type="component" value="Unassembled WGS sequence"/>
</dbReference>
<keyword evidence="3" id="KW-1185">Reference proteome</keyword>